<keyword evidence="1" id="KW-0560">Oxidoreductase</keyword>
<reference evidence="3 4" key="1">
    <citation type="submission" date="2018-05" db="EMBL/GenBank/DDBJ databases">
        <title>Genome sequencing of Flavobacterium sp. HYN0056.</title>
        <authorList>
            <person name="Yi H."/>
            <person name="Baek C."/>
        </authorList>
    </citation>
    <scope>NUCLEOTIDE SEQUENCE [LARGE SCALE GENOMIC DNA]</scope>
    <source>
        <strain evidence="3 4">HYN0056</strain>
    </source>
</reference>
<organism evidence="3 4">
    <name type="scientific">Flavobacterium crocinum</name>
    <dbReference type="NCBI Taxonomy" id="2183896"/>
    <lineage>
        <taxon>Bacteria</taxon>
        <taxon>Pseudomonadati</taxon>
        <taxon>Bacteroidota</taxon>
        <taxon>Flavobacteriia</taxon>
        <taxon>Flavobacteriales</taxon>
        <taxon>Flavobacteriaceae</taxon>
        <taxon>Flavobacterium</taxon>
    </lineage>
</organism>
<dbReference type="GO" id="GO:0008270">
    <property type="term" value="F:zinc ion binding"/>
    <property type="evidence" value="ECO:0007669"/>
    <property type="project" value="InterPro"/>
</dbReference>
<accession>A0A2S1YL41</accession>
<dbReference type="KEGG" id="fcr:HYN56_11225"/>
<proteinExistence type="predicted"/>
<evidence type="ECO:0000313" key="4">
    <source>
        <dbReference type="Proteomes" id="UP000245250"/>
    </source>
</evidence>
<dbReference type="InterPro" id="IPR020843">
    <property type="entry name" value="ER"/>
</dbReference>
<dbReference type="InterPro" id="IPR013154">
    <property type="entry name" value="ADH-like_N"/>
</dbReference>
<dbReference type="SUPFAM" id="SSF50129">
    <property type="entry name" value="GroES-like"/>
    <property type="match status" value="1"/>
</dbReference>
<feature type="domain" description="Enoyl reductase (ER)" evidence="2">
    <location>
        <begin position="10"/>
        <end position="311"/>
    </location>
</feature>
<dbReference type="Proteomes" id="UP000245250">
    <property type="component" value="Chromosome"/>
</dbReference>
<dbReference type="SUPFAM" id="SSF51735">
    <property type="entry name" value="NAD(P)-binding Rossmann-fold domains"/>
    <property type="match status" value="1"/>
</dbReference>
<evidence type="ECO:0000259" key="2">
    <source>
        <dbReference type="SMART" id="SM00829"/>
    </source>
</evidence>
<dbReference type="Gene3D" id="3.90.180.10">
    <property type="entry name" value="Medium-chain alcohol dehydrogenases, catalytic domain"/>
    <property type="match status" value="1"/>
</dbReference>
<dbReference type="Gene3D" id="3.40.50.720">
    <property type="entry name" value="NAD(P)-binding Rossmann-like Domain"/>
    <property type="match status" value="1"/>
</dbReference>
<dbReference type="Pfam" id="PF08240">
    <property type="entry name" value="ADH_N"/>
    <property type="match status" value="1"/>
</dbReference>
<dbReference type="OrthoDB" id="9787435at2"/>
<dbReference type="PANTHER" id="PTHR11695:SF294">
    <property type="entry name" value="RETICULON-4-INTERACTING PROTEIN 1, MITOCHONDRIAL"/>
    <property type="match status" value="1"/>
</dbReference>
<dbReference type="InterPro" id="IPR002364">
    <property type="entry name" value="Quin_OxRdtase/zeta-crystal_CS"/>
</dbReference>
<dbReference type="PROSITE" id="PS01162">
    <property type="entry name" value="QOR_ZETA_CRYSTAL"/>
    <property type="match status" value="1"/>
</dbReference>
<name>A0A2S1YL41_9FLAO</name>
<gene>
    <name evidence="3" type="ORF">HYN56_11225</name>
</gene>
<sequence length="313" mass="33831">MRAIILNEPGDVNQLHYTEIPQPEPLENEVLIKVKAISINPVDVKTRAGKGVYGRLKEESALIIGWDISGVVEKTGNKVTQFKKGDAVFGMVNFPGHGKAYAEYVAAPETHLALKPANVSFEEAAAATLVALTAYQALVHHAKVQAGQNILVHAASGGVGHIAIQIAKYLGAAVTGTSSLKNKEFVLGLGADKHIDYNTYDWNSHQDSFDFILDTIGGDNIDKSIEVTKKGGTLISIPTGLNEKVTEKAKLKGIEGYFILVQSNGEDMKAIADLLEKGIIKPFVSETFPFDKMKEAHLQQETGRTKGKIIITL</sequence>
<dbReference type="InterPro" id="IPR036291">
    <property type="entry name" value="NAD(P)-bd_dom_sf"/>
</dbReference>
<evidence type="ECO:0000313" key="3">
    <source>
        <dbReference type="EMBL" id="AWK04763.1"/>
    </source>
</evidence>
<dbReference type="InterPro" id="IPR011032">
    <property type="entry name" value="GroES-like_sf"/>
</dbReference>
<dbReference type="Pfam" id="PF13602">
    <property type="entry name" value="ADH_zinc_N_2"/>
    <property type="match status" value="1"/>
</dbReference>
<dbReference type="PANTHER" id="PTHR11695">
    <property type="entry name" value="ALCOHOL DEHYDROGENASE RELATED"/>
    <property type="match status" value="1"/>
</dbReference>
<dbReference type="CDD" id="cd05289">
    <property type="entry name" value="MDR_like_2"/>
    <property type="match status" value="1"/>
</dbReference>
<keyword evidence="4" id="KW-1185">Reference proteome</keyword>
<protein>
    <submittedName>
        <fullName evidence="3">Oxidoreductase</fullName>
    </submittedName>
</protein>
<dbReference type="InterPro" id="IPR050700">
    <property type="entry name" value="YIM1/Zinc_Alcohol_DH_Fams"/>
</dbReference>
<dbReference type="SMART" id="SM00829">
    <property type="entry name" value="PKS_ER"/>
    <property type="match status" value="1"/>
</dbReference>
<evidence type="ECO:0000256" key="1">
    <source>
        <dbReference type="ARBA" id="ARBA00023002"/>
    </source>
</evidence>
<dbReference type="GO" id="GO:0016491">
    <property type="term" value="F:oxidoreductase activity"/>
    <property type="evidence" value="ECO:0007669"/>
    <property type="project" value="UniProtKB-KW"/>
</dbReference>
<dbReference type="RefSeq" id="WP_109192247.1">
    <property type="nucleotide sequence ID" value="NZ_CP029255.1"/>
</dbReference>
<dbReference type="EMBL" id="CP029255">
    <property type="protein sequence ID" value="AWK04763.1"/>
    <property type="molecule type" value="Genomic_DNA"/>
</dbReference>
<dbReference type="AlphaFoldDB" id="A0A2S1YL41"/>